<evidence type="ECO:0000313" key="1">
    <source>
        <dbReference type="EMBL" id="GAA0395853.1"/>
    </source>
</evidence>
<evidence type="ECO:0000313" key="2">
    <source>
        <dbReference type="Proteomes" id="UP001500340"/>
    </source>
</evidence>
<dbReference type="Pfam" id="PF10083">
    <property type="entry name" value="DUF2321"/>
    <property type="match status" value="1"/>
</dbReference>
<comment type="caution">
    <text evidence="1">The sequence shown here is derived from an EMBL/GenBank/DDBJ whole genome shotgun (WGS) entry which is preliminary data.</text>
</comment>
<accession>A0ABP3IAL3</accession>
<dbReference type="EMBL" id="BAAACX010000010">
    <property type="protein sequence ID" value="GAA0395853.1"/>
    <property type="molecule type" value="Genomic_DNA"/>
</dbReference>
<proteinExistence type="predicted"/>
<reference evidence="2" key="1">
    <citation type="journal article" date="2019" name="Int. J. Syst. Evol. Microbiol.">
        <title>The Global Catalogue of Microorganisms (GCM) 10K type strain sequencing project: providing services to taxonomists for standard genome sequencing and annotation.</title>
        <authorList>
            <consortium name="The Broad Institute Genomics Platform"/>
            <consortium name="The Broad Institute Genome Sequencing Center for Infectious Disease"/>
            <person name="Wu L."/>
            <person name="Ma J."/>
        </authorList>
    </citation>
    <scope>NUCLEOTIDE SEQUENCE [LARGE SCALE GENOMIC DNA]</scope>
    <source>
        <strain evidence="2">JCM 12774</strain>
    </source>
</reference>
<protein>
    <submittedName>
        <fullName evidence="1">DUF2321 domain-containing protein</fullName>
    </submittedName>
</protein>
<dbReference type="RefSeq" id="WP_343862166.1">
    <property type="nucleotide sequence ID" value="NZ_BAAACX010000010.1"/>
</dbReference>
<gene>
    <name evidence="1" type="ORF">GCM10008933_28180</name>
</gene>
<keyword evidence="2" id="KW-1185">Reference proteome</keyword>
<sequence length="165" mass="18475">MEINNPYGTAQICLNGHVIVDTIEEYRYDMKAYCDKCGQPTITSCPDCKSLIRGNEKSNDCGYIIFDEYEKPSFCISCGNPYPWTTRGIAAASELADLVDEFSTEDRELLIKNLADLASETPRTNVAAIQVKKILRNTEPHIRTAFKDTLSSIISEPIIKLIWGS</sequence>
<dbReference type="InterPro" id="IPR016891">
    <property type="entry name" value="DUF2321"/>
</dbReference>
<dbReference type="Proteomes" id="UP001500340">
    <property type="component" value="Unassembled WGS sequence"/>
</dbReference>
<name>A0ABP3IAL3_9BACL</name>
<organism evidence="1 2">
    <name type="scientific">Paenibacillus motobuensis</name>
    <dbReference type="NCBI Taxonomy" id="295324"/>
    <lineage>
        <taxon>Bacteria</taxon>
        <taxon>Bacillati</taxon>
        <taxon>Bacillota</taxon>
        <taxon>Bacilli</taxon>
        <taxon>Bacillales</taxon>
        <taxon>Paenibacillaceae</taxon>
        <taxon>Paenibacillus</taxon>
    </lineage>
</organism>